<keyword evidence="3" id="KW-1185">Reference proteome</keyword>
<dbReference type="Pfam" id="PF10009">
    <property type="entry name" value="DUF2252"/>
    <property type="match status" value="1"/>
</dbReference>
<dbReference type="RefSeq" id="WP_345201339.1">
    <property type="nucleotide sequence ID" value="NZ_BAABGM010000001.1"/>
</dbReference>
<gene>
    <name evidence="2" type="ORF">GCM10023168_02170</name>
</gene>
<name>A0ABP8JX59_9MICO</name>
<dbReference type="EMBL" id="BAABGM010000001">
    <property type="protein sequence ID" value="GAA4397332.1"/>
    <property type="molecule type" value="Genomic_DNA"/>
</dbReference>
<organism evidence="2 3">
    <name type="scientific">Fodinibacter luteus</name>
    <dbReference type="NCBI Taxonomy" id="552064"/>
    <lineage>
        <taxon>Bacteria</taxon>
        <taxon>Bacillati</taxon>
        <taxon>Actinomycetota</taxon>
        <taxon>Actinomycetes</taxon>
        <taxon>Micrococcales</taxon>
        <taxon>Intrasporangiaceae</taxon>
        <taxon>Fodinibacter (ex Wang et al. 2009)</taxon>
    </lineage>
</organism>
<reference evidence="3" key="1">
    <citation type="journal article" date="2019" name="Int. J. Syst. Evol. Microbiol.">
        <title>The Global Catalogue of Microorganisms (GCM) 10K type strain sequencing project: providing services to taxonomists for standard genome sequencing and annotation.</title>
        <authorList>
            <consortium name="The Broad Institute Genomics Platform"/>
            <consortium name="The Broad Institute Genome Sequencing Center for Infectious Disease"/>
            <person name="Wu L."/>
            <person name="Ma J."/>
        </authorList>
    </citation>
    <scope>NUCLEOTIDE SEQUENCE [LARGE SCALE GENOMIC DNA]</scope>
    <source>
        <strain evidence="3">JCM 17809</strain>
    </source>
</reference>
<evidence type="ECO:0000313" key="3">
    <source>
        <dbReference type="Proteomes" id="UP001500945"/>
    </source>
</evidence>
<sequence>MPDHRPLQPVASTPGTPAPARTVTHLTPAERVARGKAARNDTPRGSHGRWAPPDNRPDPVALLEEQAASRVPELVPVRYGRMMTSPFAFFRGAALIMASDLAAAPRSGLRAQICGDAHLSNFGLFASPERHLLFDINDFDETLPGPWEWDVKRLAASFEVAGRERGFAPTARRDVIVAAVAEYRERMKQLATARNLDVWYARIEVEALFAELAVTATKKQQARARATVDKARTRDSLQAFSKLTHVVDGERRIVSDAPLLVPIEDLLPAGRVRDEVEDELRGLIRSYRRTLETDRRELLEGFRYVHAARKVVGVGSVGTRAWILLLLGRDEQDPLFLQAKEAQESVLERFVGTSRYANHGQRVVAGQRLMQAASDIFLGWQRVTGLDGQTRDFYLRQLRDWKGSADIDAMPAHTMALYAKMCGATLARAHARSGDRIAIASYLGSGDVFDRAIADFAVAYADQNERDHQALLDAVASGRLEARTGL</sequence>
<accession>A0ABP8JX59</accession>
<dbReference type="PANTHER" id="PTHR39441">
    <property type="entry name" value="DUF2252 DOMAIN-CONTAINING PROTEIN"/>
    <property type="match status" value="1"/>
</dbReference>
<evidence type="ECO:0000313" key="2">
    <source>
        <dbReference type="EMBL" id="GAA4397332.1"/>
    </source>
</evidence>
<evidence type="ECO:0000256" key="1">
    <source>
        <dbReference type="SAM" id="MobiDB-lite"/>
    </source>
</evidence>
<dbReference type="Proteomes" id="UP001500945">
    <property type="component" value="Unassembled WGS sequence"/>
</dbReference>
<protein>
    <submittedName>
        <fullName evidence="2">DUF2252 domain-containing protein</fullName>
    </submittedName>
</protein>
<dbReference type="InterPro" id="IPR018721">
    <property type="entry name" value="DUF2252"/>
</dbReference>
<comment type="caution">
    <text evidence="2">The sequence shown here is derived from an EMBL/GenBank/DDBJ whole genome shotgun (WGS) entry which is preliminary data.</text>
</comment>
<dbReference type="PANTHER" id="PTHR39441:SF1">
    <property type="entry name" value="DUF2252 DOMAIN-CONTAINING PROTEIN"/>
    <property type="match status" value="1"/>
</dbReference>
<feature type="region of interest" description="Disordered" evidence="1">
    <location>
        <begin position="1"/>
        <end position="58"/>
    </location>
</feature>
<proteinExistence type="predicted"/>